<dbReference type="Pfam" id="PF00069">
    <property type="entry name" value="Pkinase"/>
    <property type="match status" value="1"/>
</dbReference>
<dbReference type="PROSITE" id="PS00108">
    <property type="entry name" value="PROTEIN_KINASE_ST"/>
    <property type="match status" value="1"/>
</dbReference>
<evidence type="ECO:0000313" key="8">
    <source>
        <dbReference type="Proteomes" id="UP001416858"/>
    </source>
</evidence>
<name>A0ABP9VWR4_9BACT</name>
<accession>A0ABP9VWR4</accession>
<dbReference type="InterPro" id="IPR019734">
    <property type="entry name" value="TPR_rpt"/>
</dbReference>
<dbReference type="Gene3D" id="1.25.40.10">
    <property type="entry name" value="Tetratricopeptide repeat domain"/>
    <property type="match status" value="2"/>
</dbReference>
<keyword evidence="3 7" id="KW-0418">Kinase</keyword>
<dbReference type="PANTHER" id="PTHR43289:SF6">
    <property type="entry name" value="SERINE_THREONINE-PROTEIN KINASE NEKL-3"/>
    <property type="match status" value="1"/>
</dbReference>
<evidence type="ECO:0000256" key="5">
    <source>
        <dbReference type="PROSITE-ProRule" id="PRU00339"/>
    </source>
</evidence>
<dbReference type="PANTHER" id="PTHR43289">
    <property type="entry name" value="MITOGEN-ACTIVATED PROTEIN KINASE KINASE KINASE 20-RELATED"/>
    <property type="match status" value="1"/>
</dbReference>
<comment type="caution">
    <text evidence="7">The sequence shown here is derived from an EMBL/GenBank/DDBJ whole genome shotgun (WGS) entry which is preliminary data.</text>
</comment>
<evidence type="ECO:0000259" key="6">
    <source>
        <dbReference type="PROSITE" id="PS50011"/>
    </source>
</evidence>
<keyword evidence="2" id="KW-0547">Nucleotide-binding</keyword>
<dbReference type="SUPFAM" id="SSF48452">
    <property type="entry name" value="TPR-like"/>
    <property type="match status" value="3"/>
</dbReference>
<evidence type="ECO:0000256" key="3">
    <source>
        <dbReference type="ARBA" id="ARBA00022777"/>
    </source>
</evidence>
<dbReference type="Proteomes" id="UP001416858">
    <property type="component" value="Unassembled WGS sequence"/>
</dbReference>
<dbReference type="InterPro" id="IPR011990">
    <property type="entry name" value="TPR-like_helical_dom_sf"/>
</dbReference>
<keyword evidence="5" id="KW-0802">TPR repeat</keyword>
<evidence type="ECO:0000256" key="1">
    <source>
        <dbReference type="ARBA" id="ARBA00022679"/>
    </source>
</evidence>
<dbReference type="Gene3D" id="1.10.510.10">
    <property type="entry name" value="Transferase(Phosphotransferase) domain 1"/>
    <property type="match status" value="1"/>
</dbReference>
<dbReference type="Gene3D" id="3.30.200.20">
    <property type="entry name" value="Phosphorylase Kinase, domain 1"/>
    <property type="match status" value="1"/>
</dbReference>
<evidence type="ECO:0000313" key="7">
    <source>
        <dbReference type="EMBL" id="GAA5509582.1"/>
    </source>
</evidence>
<dbReference type="InterPro" id="IPR008271">
    <property type="entry name" value="Ser/Thr_kinase_AS"/>
</dbReference>
<gene>
    <name evidence="7" type="primary">pknD_40</name>
    <name evidence="7" type="ORF">Rcae01_05082</name>
</gene>
<feature type="repeat" description="TPR" evidence="5">
    <location>
        <begin position="713"/>
        <end position="746"/>
    </location>
</feature>
<sequence>MGGFTARHIHPSLPVPVVNAETMDGEDPFQTQPSQTQTETRGRYQFRRALAVGGLGVVSIYFDTELNREVALKEIREQCADDPRHRDSFCAEAEVTGLLEHPGVVPIYSMGTGVNGRPYYAMRLITGSELRNHIKQFHEAVTAGKESFVGPRLRQLLQRLIDVCNVLHYAHSRGVLHRDLKSNNVMLGRYGETLVIDWGLAKTTGSSEVEYQYESTLAATESLPESPVSVSSSKLDDTRVGTAMGTIAYAPPEQLNGRTQDIDSRSDLYSIGAMLYEILTGDPPCKGMSLTQALKAIESGSIPAAIEVQKSTPRSLNAIAAKSISRLREDRYQSAAELRDDLQRWLDDEPVLAYQESRLERLYRWKRQHETFVRWATVSLILLTLTSLFAVHRINQARKQQQQARGEATQLYKLARQATDQLLTGASERLKEVPDATDVREQLLTDAAESYQRMAEFPSHEPELRRESAAVSFELAKVQRELGLIPNALASLANASKILRELDTKEDHRMLARVMIEKSRLHGDQNNTAAATESLSQALPIVDQVLIDSRSSADALLLRGQTMIQKGIIAFDEQQWLPAVESFESATRSLRDAMDKSTEPTLTRDIRFELTRALNNEALARLELMWSTQTNDKRIADRYQDAIEQARWLVTRDPNDVAAAKEYALLLRNYAEHLQLDVQDIDGAKSLFSESIKFFSGMVEKYPAIPQLKERQVLALTGLGNLLIDQGDVEAAISQYERAVKLADQMLLQNSVQLSFRRCAAQAHLALGTSLVPSKPAAAAASLRKAIETLPKTNETLDWADEIRQNAEQALKRLDTIETS</sequence>
<dbReference type="EMBL" id="BAABRO010000015">
    <property type="protein sequence ID" value="GAA5509582.1"/>
    <property type="molecule type" value="Genomic_DNA"/>
</dbReference>
<keyword evidence="4" id="KW-0067">ATP-binding</keyword>
<protein>
    <submittedName>
        <fullName evidence="7">Serine/threonine-protein kinase PknD</fullName>
    </submittedName>
</protein>
<dbReference type="InterPro" id="IPR011009">
    <property type="entry name" value="Kinase-like_dom_sf"/>
</dbReference>
<dbReference type="InterPro" id="IPR000719">
    <property type="entry name" value="Prot_kinase_dom"/>
</dbReference>
<dbReference type="SUPFAM" id="SSF56112">
    <property type="entry name" value="Protein kinase-like (PK-like)"/>
    <property type="match status" value="1"/>
</dbReference>
<proteinExistence type="predicted"/>
<dbReference type="PROSITE" id="PS50011">
    <property type="entry name" value="PROTEIN_KINASE_DOM"/>
    <property type="match status" value="1"/>
</dbReference>
<feature type="domain" description="Protein kinase" evidence="6">
    <location>
        <begin position="44"/>
        <end position="346"/>
    </location>
</feature>
<dbReference type="Pfam" id="PF13181">
    <property type="entry name" value="TPR_8"/>
    <property type="match status" value="1"/>
</dbReference>
<dbReference type="PROSITE" id="PS50005">
    <property type="entry name" value="TPR"/>
    <property type="match status" value="1"/>
</dbReference>
<keyword evidence="1" id="KW-0808">Transferase</keyword>
<evidence type="ECO:0000256" key="4">
    <source>
        <dbReference type="ARBA" id="ARBA00022840"/>
    </source>
</evidence>
<organism evidence="7 8">
    <name type="scientific">Novipirellula caenicola</name>
    <dbReference type="NCBI Taxonomy" id="1536901"/>
    <lineage>
        <taxon>Bacteria</taxon>
        <taxon>Pseudomonadati</taxon>
        <taxon>Planctomycetota</taxon>
        <taxon>Planctomycetia</taxon>
        <taxon>Pirellulales</taxon>
        <taxon>Pirellulaceae</taxon>
        <taxon>Novipirellula</taxon>
    </lineage>
</organism>
<dbReference type="SMART" id="SM00028">
    <property type="entry name" value="TPR"/>
    <property type="match status" value="2"/>
</dbReference>
<evidence type="ECO:0000256" key="2">
    <source>
        <dbReference type="ARBA" id="ARBA00022741"/>
    </source>
</evidence>
<dbReference type="CDD" id="cd14014">
    <property type="entry name" value="STKc_PknB_like"/>
    <property type="match status" value="1"/>
</dbReference>
<reference evidence="7 8" key="1">
    <citation type="submission" date="2024-02" db="EMBL/GenBank/DDBJ databases">
        <title>Rhodopirellula caenicola NBRC 110016.</title>
        <authorList>
            <person name="Ichikawa N."/>
            <person name="Katano-Makiyama Y."/>
            <person name="Hidaka K."/>
        </authorList>
    </citation>
    <scope>NUCLEOTIDE SEQUENCE [LARGE SCALE GENOMIC DNA]</scope>
    <source>
        <strain evidence="7 8">NBRC 110016</strain>
    </source>
</reference>
<keyword evidence="8" id="KW-1185">Reference proteome</keyword>
<dbReference type="GO" id="GO:0016301">
    <property type="term" value="F:kinase activity"/>
    <property type="evidence" value="ECO:0007669"/>
    <property type="project" value="UniProtKB-KW"/>
</dbReference>
<dbReference type="SMART" id="SM00220">
    <property type="entry name" value="S_TKc"/>
    <property type="match status" value="1"/>
</dbReference>